<feature type="transmembrane region" description="Helical" evidence="1">
    <location>
        <begin position="248"/>
        <end position="272"/>
    </location>
</feature>
<name>A0AAW0AM22_9AGAR</name>
<dbReference type="Proteomes" id="UP001362999">
    <property type="component" value="Unassembled WGS sequence"/>
</dbReference>
<organism evidence="2 3">
    <name type="scientific">Favolaschia claudopus</name>
    <dbReference type="NCBI Taxonomy" id="2862362"/>
    <lineage>
        <taxon>Eukaryota</taxon>
        <taxon>Fungi</taxon>
        <taxon>Dikarya</taxon>
        <taxon>Basidiomycota</taxon>
        <taxon>Agaricomycotina</taxon>
        <taxon>Agaricomycetes</taxon>
        <taxon>Agaricomycetidae</taxon>
        <taxon>Agaricales</taxon>
        <taxon>Marasmiineae</taxon>
        <taxon>Mycenaceae</taxon>
        <taxon>Favolaschia</taxon>
    </lineage>
</organism>
<evidence type="ECO:0000313" key="2">
    <source>
        <dbReference type="EMBL" id="KAK7013643.1"/>
    </source>
</evidence>
<keyword evidence="1" id="KW-0472">Membrane</keyword>
<protein>
    <submittedName>
        <fullName evidence="2">Uncharacterized protein</fullName>
    </submittedName>
</protein>
<sequence>MATTEDPLPVPRDLELGFLWVLLRKARDAIGPASETSGLMAFLSRTFSRVLEGAPRQYWDHMKGVSAVFVSNAAIATFLAAVQSQIVALSYQENTSRVAVACNALGFAGVLFDGSSGFFALSASTKLERNIAIIEHQLSAIDDASPRQLAQISHREFERAYADGGLWSRIHKKVTLRMQTLQSQRLSQDVEDETTNNAPLLRALWLPWEQVQFALALGNLAMLAMKLGTLCFFGSVICLAMSTQPRAVWIVAVVVTGSVIFASFAAVLYFAAGHFLQRWSERG</sequence>
<comment type="caution">
    <text evidence="2">The sequence shown here is derived from an EMBL/GenBank/DDBJ whole genome shotgun (WGS) entry which is preliminary data.</text>
</comment>
<feature type="transmembrane region" description="Helical" evidence="1">
    <location>
        <begin position="65"/>
        <end position="86"/>
    </location>
</feature>
<keyword evidence="1" id="KW-0812">Transmembrane</keyword>
<gene>
    <name evidence="2" type="ORF">R3P38DRAFT_3206203</name>
</gene>
<feature type="transmembrane region" description="Helical" evidence="1">
    <location>
        <begin position="220"/>
        <end position="242"/>
    </location>
</feature>
<evidence type="ECO:0000256" key="1">
    <source>
        <dbReference type="SAM" id="Phobius"/>
    </source>
</evidence>
<proteinExistence type="predicted"/>
<evidence type="ECO:0000313" key="3">
    <source>
        <dbReference type="Proteomes" id="UP001362999"/>
    </source>
</evidence>
<reference evidence="2 3" key="1">
    <citation type="journal article" date="2024" name="J Genomics">
        <title>Draft genome sequencing and assembly of Favolaschia claudopus CIRM-BRFM 2984 isolated from oak limbs.</title>
        <authorList>
            <person name="Navarro D."/>
            <person name="Drula E."/>
            <person name="Chaduli D."/>
            <person name="Cazenave R."/>
            <person name="Ahrendt S."/>
            <person name="Wang J."/>
            <person name="Lipzen A."/>
            <person name="Daum C."/>
            <person name="Barry K."/>
            <person name="Grigoriev I.V."/>
            <person name="Favel A."/>
            <person name="Rosso M.N."/>
            <person name="Martin F."/>
        </authorList>
    </citation>
    <scope>NUCLEOTIDE SEQUENCE [LARGE SCALE GENOMIC DNA]</scope>
    <source>
        <strain evidence="2 3">CIRM-BRFM 2984</strain>
    </source>
</reference>
<dbReference type="AlphaFoldDB" id="A0AAW0AM22"/>
<dbReference type="EMBL" id="JAWWNJ010000058">
    <property type="protein sequence ID" value="KAK7013643.1"/>
    <property type="molecule type" value="Genomic_DNA"/>
</dbReference>
<keyword evidence="3" id="KW-1185">Reference proteome</keyword>
<feature type="transmembrane region" description="Helical" evidence="1">
    <location>
        <begin position="98"/>
        <end position="121"/>
    </location>
</feature>
<accession>A0AAW0AM22</accession>
<keyword evidence="1" id="KW-1133">Transmembrane helix</keyword>